<feature type="domain" description="Peptidase S9 prolyl oligopeptidase catalytic" evidence="3">
    <location>
        <begin position="411"/>
        <end position="623"/>
    </location>
</feature>
<evidence type="ECO:0000313" key="5">
    <source>
        <dbReference type="Proteomes" id="UP000503096"/>
    </source>
</evidence>
<keyword evidence="2" id="KW-0732">Signal</keyword>
<protein>
    <submittedName>
        <fullName evidence="4">Dipeptidyl aminopeptidase BIII</fullName>
        <ecNumber evidence="4">3.4.14.-</ecNumber>
    </submittedName>
</protein>
<dbReference type="Proteomes" id="UP000503096">
    <property type="component" value="Chromosome"/>
</dbReference>
<dbReference type="SUPFAM" id="SSF82171">
    <property type="entry name" value="DPP6 N-terminal domain-like"/>
    <property type="match status" value="1"/>
</dbReference>
<dbReference type="AlphaFoldDB" id="A0A6M4HCB3"/>
<dbReference type="RefSeq" id="WP_171165379.1">
    <property type="nucleotide sequence ID" value="NZ_CP053073.1"/>
</dbReference>
<dbReference type="InterPro" id="IPR011042">
    <property type="entry name" value="6-blade_b-propeller_TolB-like"/>
</dbReference>
<name>A0A6M4HCB3_9PROT</name>
<accession>A0A6M4HCB3</accession>
<dbReference type="GO" id="GO:0004252">
    <property type="term" value="F:serine-type endopeptidase activity"/>
    <property type="evidence" value="ECO:0007669"/>
    <property type="project" value="TreeGrafter"/>
</dbReference>
<evidence type="ECO:0000313" key="4">
    <source>
        <dbReference type="EMBL" id="QJR16882.1"/>
    </source>
</evidence>
<keyword evidence="4" id="KW-0645">Protease</keyword>
<dbReference type="PANTHER" id="PTHR42776:SF27">
    <property type="entry name" value="DIPEPTIDYL PEPTIDASE FAMILY MEMBER 6"/>
    <property type="match status" value="1"/>
</dbReference>
<gene>
    <name evidence="4" type="primary">dapb3_2</name>
    <name evidence="4" type="ORF">DSM104440_03718</name>
</gene>
<evidence type="ECO:0000256" key="1">
    <source>
        <dbReference type="ARBA" id="ARBA00022801"/>
    </source>
</evidence>
<evidence type="ECO:0000256" key="2">
    <source>
        <dbReference type="SAM" id="SignalP"/>
    </source>
</evidence>
<sequence>MRFLKALLVAVTLAGIPAGFASAAPVPLRDFFKNPAEVSHSLSPDGQWIAYRAPYERRLNIFVRPVKGGEAKRITSETARDIAGFAWKGNDRLIYAKDFGGDENFHIVSVDRNGEGLKDLTPFEKVRAGIVDDLKDHPTDMLISHNKRDAKVFDVYRVNIATGDSKMVAENPGNIVGWLTDHDGKVRVATTTDGVNTSLLYREAEDQPFKTVLTTNFRENVNPEFFTFDNKKLYAISNRGRDKAAVVIFDPATAKEEVIYERQDVDVSSVSYSRKRKVLTASRYVTWKSDYHFFDKEVEALFRDVQAKLPGYEVAIASWNKNEDVFIVGGVNDKTRGKRYLYDTKTKAMTQIADVSPWLVESQLADMKPIQYKSRDGLTIHGYLTLPKGVAAKNLPVVVNPHGGPWYRDNWGFNPEVQFLANRGYAVFQMNFRGSTGYGRKFWEASFKQWGKTMQDDVTDGVQWLIKEGIADPKRIAIYGGSYGGYTTLAGITFTPDLYAAAVDYVGVSNLFTFLNTIPPYWKPYLDMFHEMVGHPEKDKALLTSASPALHADKIKTPLFIAQGAKDPRVNKDESDQMVAAMKKRGVEVEYLVKDNEGHGFRNEENRFEFYEAMEKFLKKHVGT</sequence>
<dbReference type="EMBL" id="CP053073">
    <property type="protein sequence ID" value="QJR16882.1"/>
    <property type="molecule type" value="Genomic_DNA"/>
</dbReference>
<dbReference type="InterPro" id="IPR029058">
    <property type="entry name" value="AB_hydrolase_fold"/>
</dbReference>
<proteinExistence type="predicted"/>
<dbReference type="InParanoid" id="A0A6M4HCB3"/>
<dbReference type="PANTHER" id="PTHR42776">
    <property type="entry name" value="SERINE PEPTIDASE S9 FAMILY MEMBER"/>
    <property type="match status" value="1"/>
</dbReference>
<feature type="signal peptide" evidence="2">
    <location>
        <begin position="1"/>
        <end position="23"/>
    </location>
</feature>
<keyword evidence="4" id="KW-0031">Aminopeptidase</keyword>
<reference evidence="4 5" key="1">
    <citation type="submission" date="2020-04" db="EMBL/GenBank/DDBJ databases">
        <title>Usitatibacter rugosus gen. nov., sp. nov. and Usitatibacter palustris sp. nov., novel members of Usitatibacteraceae fam. nov. within the order Nitrosomonadales isolated from soil.</title>
        <authorList>
            <person name="Huber K.J."/>
            <person name="Neumann-Schaal M."/>
            <person name="Geppert A."/>
            <person name="Luckner M."/>
            <person name="Wanner G."/>
            <person name="Overmann J."/>
        </authorList>
    </citation>
    <scope>NUCLEOTIDE SEQUENCE [LARGE SCALE GENOMIC DNA]</scope>
    <source>
        <strain evidence="4 5">Swamp67</strain>
    </source>
</reference>
<dbReference type="SUPFAM" id="SSF53474">
    <property type="entry name" value="alpha/beta-Hydrolases"/>
    <property type="match status" value="1"/>
</dbReference>
<evidence type="ECO:0000259" key="3">
    <source>
        <dbReference type="Pfam" id="PF00326"/>
    </source>
</evidence>
<dbReference type="EC" id="3.4.14.-" evidence="4"/>
<dbReference type="Pfam" id="PF00326">
    <property type="entry name" value="Peptidase_S9"/>
    <property type="match status" value="1"/>
</dbReference>
<dbReference type="InterPro" id="IPR001375">
    <property type="entry name" value="Peptidase_S9_cat"/>
</dbReference>
<dbReference type="Gene3D" id="2.120.10.30">
    <property type="entry name" value="TolB, C-terminal domain"/>
    <property type="match status" value="1"/>
</dbReference>
<dbReference type="GO" id="GO:0004177">
    <property type="term" value="F:aminopeptidase activity"/>
    <property type="evidence" value="ECO:0007669"/>
    <property type="project" value="UniProtKB-KW"/>
</dbReference>
<dbReference type="GO" id="GO:0006508">
    <property type="term" value="P:proteolysis"/>
    <property type="evidence" value="ECO:0007669"/>
    <property type="project" value="InterPro"/>
</dbReference>
<keyword evidence="1 4" id="KW-0378">Hydrolase</keyword>
<keyword evidence="5" id="KW-1185">Reference proteome</keyword>
<dbReference type="Gene3D" id="2.130.10.120">
    <property type="entry name" value="Prolyl oligopeptidase, N-terminal domain"/>
    <property type="match status" value="1"/>
</dbReference>
<dbReference type="Gene3D" id="3.40.50.1820">
    <property type="entry name" value="alpha/beta hydrolase"/>
    <property type="match status" value="1"/>
</dbReference>
<organism evidence="4 5">
    <name type="scientific">Usitatibacter palustris</name>
    <dbReference type="NCBI Taxonomy" id="2732487"/>
    <lineage>
        <taxon>Bacteria</taxon>
        <taxon>Pseudomonadati</taxon>
        <taxon>Pseudomonadota</taxon>
        <taxon>Betaproteobacteria</taxon>
        <taxon>Nitrosomonadales</taxon>
        <taxon>Usitatibacteraceae</taxon>
        <taxon>Usitatibacter</taxon>
    </lineage>
</organism>
<feature type="chain" id="PRO_5026674734" evidence="2">
    <location>
        <begin position="24"/>
        <end position="624"/>
    </location>
</feature>
<dbReference type="KEGG" id="upl:DSM104440_03718"/>